<comment type="caution">
    <text evidence="1">The sequence shown here is derived from an EMBL/GenBank/DDBJ whole genome shotgun (WGS) entry which is preliminary data.</text>
</comment>
<dbReference type="Gene3D" id="3.40.50.300">
    <property type="entry name" value="P-loop containing nucleotide triphosphate hydrolases"/>
    <property type="match status" value="1"/>
</dbReference>
<dbReference type="EMBL" id="JAATEJ010000003">
    <property type="protein sequence ID" value="NJP43140.1"/>
    <property type="molecule type" value="Genomic_DNA"/>
</dbReference>
<dbReference type="SUPFAM" id="SSF52540">
    <property type="entry name" value="P-loop containing nucleoside triphosphate hydrolases"/>
    <property type="match status" value="1"/>
</dbReference>
<dbReference type="Proteomes" id="UP000734511">
    <property type="component" value="Unassembled WGS sequence"/>
</dbReference>
<accession>A0ABX0ZJC7</accession>
<dbReference type="InterPro" id="IPR027417">
    <property type="entry name" value="P-loop_NTPase"/>
</dbReference>
<evidence type="ECO:0000313" key="1">
    <source>
        <dbReference type="EMBL" id="NJP43140.1"/>
    </source>
</evidence>
<keyword evidence="2" id="KW-1185">Reference proteome</keyword>
<sequence length="166" mass="18272">MSVEQIVAGHRTLVLEGCDGVGKTTLARRLSVDHGFTVVHSPRTPDHLDLAGRYRAILAQEGHLLFDRCFLSELVYGPLNRGRSRITWSEAIDLAETVIARDGLLVHLTAPPAVVRQRLLTRDGEAISLDEVTALITAYRRVFETLADYAPVLTINTSTLDVPSTE</sequence>
<reference evidence="1 2" key="1">
    <citation type="submission" date="2020-03" db="EMBL/GenBank/DDBJ databases">
        <title>WGS of actinomycetes isolated from Thailand.</title>
        <authorList>
            <person name="Thawai C."/>
        </authorList>
    </citation>
    <scope>NUCLEOTIDE SEQUENCE [LARGE SCALE GENOMIC DNA]</scope>
    <source>
        <strain evidence="1 2">PRB2-1</strain>
    </source>
</reference>
<name>A0ABX0ZJC7_9ACTN</name>
<dbReference type="RefSeq" id="WP_167981971.1">
    <property type="nucleotide sequence ID" value="NZ_JAATEJ010000003.1"/>
</dbReference>
<evidence type="ECO:0008006" key="3">
    <source>
        <dbReference type="Google" id="ProtNLM"/>
    </source>
</evidence>
<gene>
    <name evidence="1" type="ORF">HCN08_06930</name>
</gene>
<proteinExistence type="predicted"/>
<organism evidence="1 2">
    <name type="scientific">Actinacidiphila epipremni</name>
    <dbReference type="NCBI Taxonomy" id="2053013"/>
    <lineage>
        <taxon>Bacteria</taxon>
        <taxon>Bacillati</taxon>
        <taxon>Actinomycetota</taxon>
        <taxon>Actinomycetes</taxon>
        <taxon>Kitasatosporales</taxon>
        <taxon>Streptomycetaceae</taxon>
        <taxon>Actinacidiphila</taxon>
    </lineage>
</organism>
<protein>
    <recommendedName>
        <fullName evidence="3">AAA family ATPase</fullName>
    </recommendedName>
</protein>
<evidence type="ECO:0000313" key="2">
    <source>
        <dbReference type="Proteomes" id="UP000734511"/>
    </source>
</evidence>